<feature type="compositionally biased region" description="Basic and acidic residues" evidence="1">
    <location>
        <begin position="141"/>
        <end position="171"/>
    </location>
</feature>
<dbReference type="PANTHER" id="PTHR34769">
    <property type="entry name" value="RCG42593, ISOFORM CRA_A"/>
    <property type="match status" value="1"/>
</dbReference>
<reference evidence="3" key="1">
    <citation type="journal article" date="2014" name="Genome Biol.">
        <title>Genome analysis of a major urban malaria vector mosquito, Anopheles stephensi.</title>
        <authorList>
            <person name="Jiang X."/>
            <person name="Peery A."/>
            <person name="Hall A.B."/>
            <person name="Sharma A."/>
            <person name="Chen X.G."/>
            <person name="Waterhouse R.M."/>
            <person name="Komissarov A."/>
            <person name="Riehle M.M."/>
            <person name="Shouche Y."/>
            <person name="Sharakhova M.V."/>
            <person name="Lawson D."/>
            <person name="Pakpour N."/>
            <person name="Arensburger P."/>
            <person name="Davidson V.L."/>
            <person name="Eiglmeier K."/>
            <person name="Emrich S."/>
            <person name="George P."/>
            <person name="Kennedy R.C."/>
            <person name="Mane S.P."/>
            <person name="Maslen G."/>
            <person name="Oringanje C."/>
            <person name="Qi Y."/>
            <person name="Settlage R."/>
            <person name="Tojo M."/>
            <person name="Tubio J.M."/>
            <person name="Unger M.F."/>
            <person name="Wang B."/>
            <person name="Vernick K.D."/>
            <person name="Ribeiro J.M."/>
            <person name="James A.A."/>
            <person name="Michel K."/>
            <person name="Riehle M.A."/>
            <person name="Luckhart S."/>
            <person name="Sharakhov I.V."/>
            <person name="Tu Z."/>
        </authorList>
    </citation>
    <scope>NUCLEOTIDE SEQUENCE [LARGE SCALE GENOMIC DNA]</scope>
    <source>
        <strain evidence="3">Indian</strain>
    </source>
</reference>
<dbReference type="VEuPathDB" id="VectorBase:ASTEI20_035535"/>
<dbReference type="STRING" id="30069.A0A182Y0E4"/>
<protein>
    <submittedName>
        <fullName evidence="2">Uncharacterized protein</fullName>
    </submittedName>
</protein>
<proteinExistence type="predicted"/>
<sequence>MYGQPQLIPGVVRKASVALPTTPSCNVNNAKAPTPHHGLIHGSIKPATSTVSFLQKPTTASVPVPSPETTTNTDQLTNQAVDEILRETRLGKLRADEYGSTAWRPCPLRKTNKRFLNRTLLSMVNHNNRVKQKTSHRSRLKLTELVRKGSEDRQKKESKTSKANTNKETDKPFPVINLIDDSD</sequence>
<evidence type="ECO:0000313" key="2">
    <source>
        <dbReference type="EnsemblMetazoa" id="ASTEI01930-PA"/>
    </source>
</evidence>
<evidence type="ECO:0000313" key="3">
    <source>
        <dbReference type="Proteomes" id="UP000076408"/>
    </source>
</evidence>
<name>A0A182Y0E4_ANOST</name>
<evidence type="ECO:0000256" key="1">
    <source>
        <dbReference type="SAM" id="MobiDB-lite"/>
    </source>
</evidence>
<dbReference type="OMA" id="PCPLRKT"/>
<dbReference type="VEuPathDB" id="VectorBase:ASTE004528"/>
<keyword evidence="3" id="KW-1185">Reference proteome</keyword>
<dbReference type="AlphaFoldDB" id="A0A182Y0E4"/>
<feature type="region of interest" description="Disordered" evidence="1">
    <location>
        <begin position="129"/>
        <end position="183"/>
    </location>
</feature>
<dbReference type="PANTHER" id="PTHR34769:SF1">
    <property type="entry name" value="RNA POLYMERASE I AND III SUBUNIT D"/>
    <property type="match status" value="1"/>
</dbReference>
<dbReference type="InterPro" id="IPR038948">
    <property type="entry name" value="POLR1D-like"/>
</dbReference>
<dbReference type="Proteomes" id="UP000076408">
    <property type="component" value="Unassembled WGS sequence"/>
</dbReference>
<dbReference type="EnsemblMetazoa" id="ASTEI01930-RA">
    <property type="protein sequence ID" value="ASTEI01930-PA"/>
    <property type="gene ID" value="ASTEI01930"/>
</dbReference>
<reference evidence="2" key="2">
    <citation type="submission" date="2020-05" db="UniProtKB">
        <authorList>
            <consortium name="EnsemblMetazoa"/>
        </authorList>
    </citation>
    <scope>IDENTIFICATION</scope>
    <source>
        <strain evidence="2">Indian</strain>
    </source>
</reference>
<feature type="compositionally biased region" description="Basic residues" evidence="1">
    <location>
        <begin position="129"/>
        <end position="140"/>
    </location>
</feature>
<accession>A0A182Y0E4</accession>
<organism evidence="2 3">
    <name type="scientific">Anopheles stephensi</name>
    <name type="common">Indo-Pakistan malaria mosquito</name>
    <dbReference type="NCBI Taxonomy" id="30069"/>
    <lineage>
        <taxon>Eukaryota</taxon>
        <taxon>Metazoa</taxon>
        <taxon>Ecdysozoa</taxon>
        <taxon>Arthropoda</taxon>
        <taxon>Hexapoda</taxon>
        <taxon>Insecta</taxon>
        <taxon>Pterygota</taxon>
        <taxon>Neoptera</taxon>
        <taxon>Endopterygota</taxon>
        <taxon>Diptera</taxon>
        <taxon>Nematocera</taxon>
        <taxon>Culicoidea</taxon>
        <taxon>Culicidae</taxon>
        <taxon>Anophelinae</taxon>
        <taxon>Anopheles</taxon>
    </lineage>
</organism>
<dbReference type="VEuPathDB" id="VectorBase:ASTEI01930"/>